<dbReference type="EMBL" id="CP072648">
    <property type="protein sequence ID" value="QUW03654.1"/>
    <property type="molecule type" value="Genomic_DNA"/>
</dbReference>
<dbReference type="CDD" id="cd03801">
    <property type="entry name" value="GT4_PimA-like"/>
    <property type="match status" value="1"/>
</dbReference>
<sequence length="433" mass="48026">MKKPRVAICTFDAPGFTGGPNSWLRRWSAFVTVRGFEVRVLAFILNPHAHRIPDDYPLLAALAAQGIGFVTFPHWETIEKKLLWLLAQLEALQPSVFIPNFVIAGLYATAWTRPAGLPTVGVLHSDDDYHRALVDRFVAGPARFRPTDIVTVSRYLTVATQAQAAPETSVWGIPYGVPLPATTAQWTQGPLRLLYAGRLEEEQKRISDVTRALCRAAQLPNVTATIAGDGRGRAAVERIIAQESHGRVRYVGLVDNARIQALMAEHHVFVLLSDYEGLPIALMEAMAAGLVPICTPMRSGIGELVVDGETGLIVPDRGDGFVAAVARLAGQPETWARLAQGARRQITTSGYDLETCHRQWLDLLDRRNREATYQGQPLLRRRSRRLGLPPPHPNLEEDHWREPPPLVYYGRVARAKLIALTRRLWTGRQPASP</sequence>
<dbReference type="Gene3D" id="3.40.50.2000">
    <property type="entry name" value="Glycogen Phosphorylase B"/>
    <property type="match status" value="2"/>
</dbReference>
<dbReference type="Pfam" id="PF13692">
    <property type="entry name" value="Glyco_trans_1_4"/>
    <property type="match status" value="1"/>
</dbReference>
<dbReference type="PANTHER" id="PTHR12526:SF638">
    <property type="entry name" value="SPORE COAT PROTEIN SA"/>
    <property type="match status" value="1"/>
</dbReference>
<dbReference type="SUPFAM" id="SSF53756">
    <property type="entry name" value="UDP-Glycosyltransferase/glycogen phosphorylase"/>
    <property type="match status" value="1"/>
</dbReference>
<proteinExistence type="predicted"/>
<keyword evidence="2" id="KW-1185">Reference proteome</keyword>
<dbReference type="RefSeq" id="WP_211429544.1">
    <property type="nucleotide sequence ID" value="NZ_CP072648.1"/>
</dbReference>
<reference evidence="1 2" key="1">
    <citation type="submission" date="2021-03" db="EMBL/GenBank/DDBJ databases">
        <title>Genomic and phenotypic characterization of Chloracidobacterium isolates provides evidence for multiple species.</title>
        <authorList>
            <person name="Saini M.K."/>
            <person name="Costas A.M.G."/>
            <person name="Tank M."/>
            <person name="Bryant D.A."/>
        </authorList>
    </citation>
    <scope>NUCLEOTIDE SEQUENCE [LARGE SCALE GENOMIC DNA]</scope>
    <source>
        <strain evidence="1 2">BV2-C</strain>
    </source>
</reference>
<dbReference type="Proteomes" id="UP000676506">
    <property type="component" value="Chromosome 1"/>
</dbReference>
<dbReference type="PANTHER" id="PTHR12526">
    <property type="entry name" value="GLYCOSYLTRANSFERASE"/>
    <property type="match status" value="1"/>
</dbReference>
<gene>
    <name evidence="1" type="ORF">J8C06_04245</name>
</gene>
<evidence type="ECO:0000313" key="1">
    <source>
        <dbReference type="EMBL" id="QUW03654.1"/>
    </source>
</evidence>
<organism evidence="1 2">
    <name type="scientific">Chloracidobacterium validum</name>
    <dbReference type="NCBI Taxonomy" id="2821543"/>
    <lineage>
        <taxon>Bacteria</taxon>
        <taxon>Pseudomonadati</taxon>
        <taxon>Acidobacteriota</taxon>
        <taxon>Terriglobia</taxon>
        <taxon>Terriglobales</taxon>
        <taxon>Acidobacteriaceae</taxon>
        <taxon>Chloracidobacterium</taxon>
    </lineage>
</organism>
<evidence type="ECO:0000313" key="2">
    <source>
        <dbReference type="Proteomes" id="UP000676506"/>
    </source>
</evidence>
<protein>
    <submittedName>
        <fullName evidence="1">Glycosyltransferase family 4 protein</fullName>
    </submittedName>
</protein>
<name>A0ABX8B9P2_9BACT</name>
<accession>A0ABX8B9P2</accession>